<proteinExistence type="predicted"/>
<dbReference type="AlphaFoldDB" id="A0A5A7PXN2"/>
<reference evidence="2" key="1">
    <citation type="journal article" date="2019" name="Curr. Biol.">
        <title>Genome Sequence of Striga asiatica Provides Insight into the Evolution of Plant Parasitism.</title>
        <authorList>
            <person name="Yoshida S."/>
            <person name="Kim S."/>
            <person name="Wafula E.K."/>
            <person name="Tanskanen J."/>
            <person name="Kim Y.M."/>
            <person name="Honaas L."/>
            <person name="Yang Z."/>
            <person name="Spallek T."/>
            <person name="Conn C.E."/>
            <person name="Ichihashi Y."/>
            <person name="Cheong K."/>
            <person name="Cui S."/>
            <person name="Der J.P."/>
            <person name="Gundlach H."/>
            <person name="Jiao Y."/>
            <person name="Hori C."/>
            <person name="Ishida J.K."/>
            <person name="Kasahara H."/>
            <person name="Kiba T."/>
            <person name="Kim M.S."/>
            <person name="Koo N."/>
            <person name="Laohavisit A."/>
            <person name="Lee Y.H."/>
            <person name="Lumba S."/>
            <person name="McCourt P."/>
            <person name="Mortimer J.C."/>
            <person name="Mutuku J.M."/>
            <person name="Nomura T."/>
            <person name="Sasaki-Sekimoto Y."/>
            <person name="Seto Y."/>
            <person name="Wang Y."/>
            <person name="Wakatake T."/>
            <person name="Sakakibara H."/>
            <person name="Demura T."/>
            <person name="Yamaguchi S."/>
            <person name="Yoneyama K."/>
            <person name="Manabe R.I."/>
            <person name="Nelson D.C."/>
            <person name="Schulman A.H."/>
            <person name="Timko M.P."/>
            <person name="dePamphilis C.W."/>
            <person name="Choi D."/>
            <person name="Shirasu K."/>
        </authorList>
    </citation>
    <scope>NUCLEOTIDE SEQUENCE [LARGE SCALE GENOMIC DNA]</scope>
    <source>
        <strain evidence="2">cv. UVA1</strain>
    </source>
</reference>
<protein>
    <submittedName>
        <fullName evidence="1">Glycosyl hydrolase family protein</fullName>
    </submittedName>
</protein>
<dbReference type="EMBL" id="BKCP01005350">
    <property type="protein sequence ID" value="GER37368.1"/>
    <property type="molecule type" value="Genomic_DNA"/>
</dbReference>
<evidence type="ECO:0000313" key="1">
    <source>
        <dbReference type="EMBL" id="GER37368.1"/>
    </source>
</evidence>
<keyword evidence="2" id="KW-1185">Reference proteome</keyword>
<keyword evidence="1" id="KW-0378">Hydrolase</keyword>
<organism evidence="1 2">
    <name type="scientific">Striga asiatica</name>
    <name type="common">Asiatic witchweed</name>
    <name type="synonym">Buchnera asiatica</name>
    <dbReference type="NCBI Taxonomy" id="4170"/>
    <lineage>
        <taxon>Eukaryota</taxon>
        <taxon>Viridiplantae</taxon>
        <taxon>Streptophyta</taxon>
        <taxon>Embryophyta</taxon>
        <taxon>Tracheophyta</taxon>
        <taxon>Spermatophyta</taxon>
        <taxon>Magnoliopsida</taxon>
        <taxon>eudicotyledons</taxon>
        <taxon>Gunneridae</taxon>
        <taxon>Pentapetalae</taxon>
        <taxon>asterids</taxon>
        <taxon>lamiids</taxon>
        <taxon>Lamiales</taxon>
        <taxon>Orobanchaceae</taxon>
        <taxon>Buchnereae</taxon>
        <taxon>Striga</taxon>
    </lineage>
</organism>
<name>A0A5A7PXN2_STRAF</name>
<dbReference type="GO" id="GO:0016787">
    <property type="term" value="F:hydrolase activity"/>
    <property type="evidence" value="ECO:0007669"/>
    <property type="project" value="UniProtKB-KW"/>
</dbReference>
<evidence type="ECO:0000313" key="2">
    <source>
        <dbReference type="Proteomes" id="UP000325081"/>
    </source>
</evidence>
<comment type="caution">
    <text evidence="1">The sequence shown here is derived from an EMBL/GenBank/DDBJ whole genome shotgun (WGS) entry which is preliminary data.</text>
</comment>
<sequence>MDLPTQHCISENCREQNLQTSSPELFLKCSRDGLPVVCLPGFPRELFSSSALYTDSASKALAKSFSDVVASFDSWSGEKLPVGEEFSLCSDSDFAFSGMVTSKENPIQKLDPKQGNETCRSLHTIVSSRLSSLGPSRMQSASCHDRPKPTLVPQDLIVYDQQAPIQTGNTQNFKWIEACKTSICYSCTDLKNTISTSTLFHFSDGLLQLRLLCLENQHILHSES</sequence>
<accession>A0A5A7PXN2</accession>
<dbReference type="Proteomes" id="UP000325081">
    <property type="component" value="Unassembled WGS sequence"/>
</dbReference>
<gene>
    <name evidence="1" type="ORF">STAS_13772</name>
</gene>